<organism evidence="10 11">
    <name type="scientific">Bacteroides cellulosilyticus</name>
    <dbReference type="NCBI Taxonomy" id="246787"/>
    <lineage>
        <taxon>Bacteria</taxon>
        <taxon>Pseudomonadati</taxon>
        <taxon>Bacteroidota</taxon>
        <taxon>Bacteroidia</taxon>
        <taxon>Bacteroidales</taxon>
        <taxon>Bacteroidaceae</taxon>
        <taxon>Bacteroides</taxon>
    </lineage>
</organism>
<evidence type="ECO:0000256" key="4">
    <source>
        <dbReference type="ARBA" id="ARBA00022692"/>
    </source>
</evidence>
<keyword evidence="2 7" id="KW-0813">Transport</keyword>
<comment type="similarity">
    <text evidence="7">Belongs to the TonB-dependent receptor family.</text>
</comment>
<gene>
    <name evidence="10" type="ORF">BcellWH2_02314</name>
</gene>
<dbReference type="SUPFAM" id="SSF56935">
    <property type="entry name" value="Porins"/>
    <property type="match status" value="1"/>
</dbReference>
<dbReference type="InterPro" id="IPR039426">
    <property type="entry name" value="TonB-dep_rcpt-like"/>
</dbReference>
<name>A0A0P0FZS9_9BACE</name>
<feature type="chain" id="PRO_5006046948" evidence="8">
    <location>
        <begin position="26"/>
        <end position="1107"/>
    </location>
</feature>
<dbReference type="FunFam" id="2.170.130.10:FF:000008">
    <property type="entry name" value="SusC/RagA family TonB-linked outer membrane protein"/>
    <property type="match status" value="1"/>
</dbReference>
<dbReference type="Pfam" id="PF07715">
    <property type="entry name" value="Plug"/>
    <property type="match status" value="1"/>
</dbReference>
<dbReference type="PROSITE" id="PS52016">
    <property type="entry name" value="TONB_DEPENDENT_REC_3"/>
    <property type="match status" value="1"/>
</dbReference>
<keyword evidence="5 7" id="KW-0472">Membrane</keyword>
<dbReference type="NCBIfam" id="TIGR04056">
    <property type="entry name" value="OMP_RagA_SusC"/>
    <property type="match status" value="1"/>
</dbReference>
<feature type="signal peptide" evidence="8">
    <location>
        <begin position="1"/>
        <end position="25"/>
    </location>
</feature>
<dbReference type="Gene3D" id="2.40.170.20">
    <property type="entry name" value="TonB-dependent receptor, beta-barrel domain"/>
    <property type="match status" value="1"/>
</dbReference>
<evidence type="ECO:0000256" key="8">
    <source>
        <dbReference type="SAM" id="SignalP"/>
    </source>
</evidence>
<dbReference type="InterPro" id="IPR036942">
    <property type="entry name" value="Beta-barrel_TonB_sf"/>
</dbReference>
<evidence type="ECO:0000256" key="5">
    <source>
        <dbReference type="ARBA" id="ARBA00023136"/>
    </source>
</evidence>
<dbReference type="InterPro" id="IPR037066">
    <property type="entry name" value="Plug_dom_sf"/>
</dbReference>
<proteinExistence type="inferred from homology"/>
<evidence type="ECO:0000256" key="2">
    <source>
        <dbReference type="ARBA" id="ARBA00022448"/>
    </source>
</evidence>
<evidence type="ECO:0000256" key="7">
    <source>
        <dbReference type="PROSITE-ProRule" id="PRU01360"/>
    </source>
</evidence>
<evidence type="ECO:0000256" key="3">
    <source>
        <dbReference type="ARBA" id="ARBA00022452"/>
    </source>
</evidence>
<keyword evidence="4 7" id="KW-0812">Transmembrane</keyword>
<dbReference type="Gene3D" id="2.170.130.10">
    <property type="entry name" value="TonB-dependent receptor, plug domain"/>
    <property type="match status" value="1"/>
</dbReference>
<dbReference type="InterPro" id="IPR008969">
    <property type="entry name" value="CarboxyPept-like_regulatory"/>
</dbReference>
<dbReference type="InterPro" id="IPR012910">
    <property type="entry name" value="Plug_dom"/>
</dbReference>
<dbReference type="GO" id="GO:0009279">
    <property type="term" value="C:cell outer membrane"/>
    <property type="evidence" value="ECO:0007669"/>
    <property type="project" value="UniProtKB-SubCell"/>
</dbReference>
<feature type="domain" description="TonB-dependent receptor plug" evidence="9">
    <location>
        <begin position="120"/>
        <end position="225"/>
    </location>
</feature>
<dbReference type="AlphaFoldDB" id="A0A0P0FZS9"/>
<dbReference type="EMBL" id="CP012801">
    <property type="protein sequence ID" value="ALJ59554.1"/>
    <property type="molecule type" value="Genomic_DNA"/>
</dbReference>
<keyword evidence="6 7" id="KW-0998">Cell outer membrane</keyword>
<dbReference type="Pfam" id="PF13715">
    <property type="entry name" value="CarbopepD_reg_2"/>
    <property type="match status" value="1"/>
</dbReference>
<evidence type="ECO:0000256" key="1">
    <source>
        <dbReference type="ARBA" id="ARBA00004571"/>
    </source>
</evidence>
<dbReference type="KEGG" id="bcel:BcellWH2_02314"/>
<keyword evidence="3 7" id="KW-1134">Transmembrane beta strand</keyword>
<evidence type="ECO:0000313" key="10">
    <source>
        <dbReference type="EMBL" id="ALJ59554.1"/>
    </source>
</evidence>
<dbReference type="InterPro" id="IPR023996">
    <property type="entry name" value="TonB-dep_OMP_SusC/RagA"/>
</dbReference>
<dbReference type="Proteomes" id="UP000061809">
    <property type="component" value="Chromosome"/>
</dbReference>
<evidence type="ECO:0000259" key="9">
    <source>
        <dbReference type="Pfam" id="PF07715"/>
    </source>
</evidence>
<dbReference type="Gene3D" id="2.60.40.1120">
    <property type="entry name" value="Carboxypeptidase-like, regulatory domain"/>
    <property type="match status" value="1"/>
</dbReference>
<comment type="subcellular location">
    <subcellularLocation>
        <location evidence="1 7">Cell outer membrane</location>
        <topology evidence="1 7">Multi-pass membrane protein</topology>
    </subcellularLocation>
</comment>
<dbReference type="NCBIfam" id="TIGR04057">
    <property type="entry name" value="SusC_RagA_signa"/>
    <property type="match status" value="1"/>
</dbReference>
<accession>A0A0P0FZS9</accession>
<keyword evidence="10" id="KW-0675">Receptor</keyword>
<dbReference type="InterPro" id="IPR023997">
    <property type="entry name" value="TonB-dep_OMP_SusC/RagA_CS"/>
</dbReference>
<evidence type="ECO:0000256" key="6">
    <source>
        <dbReference type="ARBA" id="ARBA00023237"/>
    </source>
</evidence>
<dbReference type="PATRIC" id="fig|246787.4.peg.2375"/>
<dbReference type="SUPFAM" id="SSF49464">
    <property type="entry name" value="Carboxypeptidase regulatory domain-like"/>
    <property type="match status" value="1"/>
</dbReference>
<keyword evidence="8" id="KW-0732">Signal</keyword>
<sequence>MNFERLVQRTAATLLMSMICLISLAQSRTVSGVVLDSRGDPVIGANIRVVSDASIGTITDLDGKFSLAVPGTAKQLEISFIGMQTQTVSIVAGQPVHVTLAEDAEILDEVVVIGYQTVKRKDLTGSVASVSGEQIAAMPVANAAQALQGKLAGVNVTTQDGRPDAAVSIRVRGGGSISQSNDPLVLIDGVSGSLSDIPGDQIESIDVLKDASSTAIYGARGANGVILVTTKGAKEGRVVVSYNGYAKFNTPTKYMDALNPYDYLAYSWASAASVGGNSYMEPLEKLYGIGRYTTTNSGGIESYRNVKTDNIQKKIYGDSFSHNHDLSVTGGTEKTKVLFGVNYMDEDGMKLASYYRRANVSLKVNQKIAKNLDLSLDTRYTNIKKMGDEGVTNGSGSILSSSYRFRPIATEDILGDLSAMNEGMIENYAKQSQWDRYNPVNRINDKYAPNAQQSLRGILSLNWGIVKGLTYHTDLSLSQTWNQNKEWTGAIINNYLDDNTGEVLYAGNANLEKKNSWGLRWTNTLSYDFTLGKIHRLNILAGHEVSDSGGDGLKASGTYFPANFTKENAFAMINQYDSTKGVGDFSSSVSTPSRILSFFGRLNYNLMERYLLTVTFRADGSSKFAPSNRWGYFPAAALGWRMSEEAFLNDVDWLDNLKLRVSYGEVGNDGINSSLWSQNWEATSDKRYQGAVNGAFLPSYSLGADMANKDLKWETTITRNIGVDFGFFNSRLTGTIDAYWNTTKDLLMKTAIPGITGFTSTYANVGQTSNKGIEIALQGVLVKTRDWNVTAGFNINFNRGKVDKLADNVTGLYGTEWATSSTFPKSDYVLKEGRPVGLVRGLTADGFYTTDDFTYENGVYTLKEGVADVSSAVFPNYHLHNGMNERPAGQLAYPGMAKFKDLNDDGIINDDDVDVIGDMTPVHTGGFNINATYKNFDLGLYFNWSYGNEIYNVNKLAALYGYKEGAVYENKLSIVKDCYKIYDVVNGELVALTTPEQLNAANANAKLPLAYSENGYVSTLGIEDGSYLRLNTLTLGYTLPKSMLQKAGISNLRVYGSIYNVFTITGYSGIDAEVSTSTSTKTYPQLGMDWGTYPRARSFVLGVNLSF</sequence>
<protein>
    <submittedName>
        <fullName evidence="10">TonB dependent receptor</fullName>
    </submittedName>
</protein>
<evidence type="ECO:0000313" key="11">
    <source>
        <dbReference type="Proteomes" id="UP000061809"/>
    </source>
</evidence>
<reference evidence="10 11" key="1">
    <citation type="journal article" date="2015" name="Science">
        <title>Genetic determinants of in vivo fitness and diet responsiveness in multiple human gut Bacteroides.</title>
        <authorList>
            <person name="Wu M."/>
            <person name="McNulty N.P."/>
            <person name="Rodionov D.A."/>
            <person name="Khoroshkin M.S."/>
            <person name="Griffin N.W."/>
            <person name="Cheng J."/>
            <person name="Latreille P."/>
            <person name="Kerstetter R.A."/>
            <person name="Terrapon N."/>
            <person name="Henrissat B."/>
            <person name="Osterman A.L."/>
            <person name="Gordon J.I."/>
        </authorList>
    </citation>
    <scope>NUCLEOTIDE SEQUENCE [LARGE SCALE GENOMIC DNA]</scope>
    <source>
        <strain evidence="10 11">WH2</strain>
    </source>
</reference>